<gene>
    <name evidence="1" type="ORF">H1B27_02040</name>
</gene>
<keyword evidence="2" id="KW-1185">Reference proteome</keyword>
<proteinExistence type="predicted"/>
<dbReference type="EMBL" id="JACEGD010000002">
    <property type="protein sequence ID" value="MBH5385057.1"/>
    <property type="molecule type" value="Genomic_DNA"/>
</dbReference>
<evidence type="ECO:0000313" key="1">
    <source>
        <dbReference type="EMBL" id="MBH5385057.1"/>
    </source>
</evidence>
<dbReference type="RefSeq" id="WP_197964820.1">
    <property type="nucleotide sequence ID" value="NZ_JACEGD010000002.1"/>
</dbReference>
<comment type="caution">
    <text evidence="1">The sequence shown here is derived from an EMBL/GenBank/DDBJ whole genome shotgun (WGS) entry which is preliminary data.</text>
</comment>
<accession>A0ABS0NVL9</accession>
<organism evidence="1 2">
    <name type="scientific">Bradyrhizobium diversitatis</name>
    <dbReference type="NCBI Taxonomy" id="2755406"/>
    <lineage>
        <taxon>Bacteria</taxon>
        <taxon>Pseudomonadati</taxon>
        <taxon>Pseudomonadota</taxon>
        <taxon>Alphaproteobacteria</taxon>
        <taxon>Hyphomicrobiales</taxon>
        <taxon>Nitrobacteraceae</taxon>
        <taxon>Bradyrhizobium</taxon>
    </lineage>
</organism>
<dbReference type="Proteomes" id="UP001194539">
    <property type="component" value="Unassembled WGS sequence"/>
</dbReference>
<sequence length="181" mass="20541">MGSIYDDQQYKDLMNANYYPLENMKKSVARLKASKQIDIETMEYGQYQPILSPLDTWPNGSGKVWFKALGHARLQLTAQPNTTPLSNDERVVVPPTKCALLDASIRKCFNSEPPIPMKADIRQHQKDDANSDQHEIRLVWEYGNGEDKAPTLLNLTMVCPYTTKSRKADASAEARQEHSEK</sequence>
<protein>
    <submittedName>
        <fullName evidence="1">Uncharacterized protein</fullName>
    </submittedName>
</protein>
<reference evidence="1 2" key="1">
    <citation type="submission" date="2020-07" db="EMBL/GenBank/DDBJ databases">
        <title>Bradyrhizobium diversity isolated from nodules of indigenous legumes of Western Australia.</title>
        <authorList>
            <person name="Klepa M.S."/>
        </authorList>
    </citation>
    <scope>NUCLEOTIDE SEQUENCE [LARGE SCALE GENOMIC DNA]</scope>
    <source>
        <strain evidence="1 2">CNPSo 4019</strain>
    </source>
</reference>
<name>A0ABS0NVL9_9BRAD</name>
<evidence type="ECO:0000313" key="2">
    <source>
        <dbReference type="Proteomes" id="UP001194539"/>
    </source>
</evidence>